<comment type="caution">
    <text evidence="2">The sequence shown here is derived from an EMBL/GenBank/DDBJ whole genome shotgun (WGS) entry which is preliminary data.</text>
</comment>
<dbReference type="Proteomes" id="UP000236893">
    <property type="component" value="Unassembled WGS sequence"/>
</dbReference>
<organism evidence="2 3">
    <name type="scientific">Solitalea longa</name>
    <dbReference type="NCBI Taxonomy" id="2079460"/>
    <lineage>
        <taxon>Bacteria</taxon>
        <taxon>Pseudomonadati</taxon>
        <taxon>Bacteroidota</taxon>
        <taxon>Sphingobacteriia</taxon>
        <taxon>Sphingobacteriales</taxon>
        <taxon>Sphingobacteriaceae</taxon>
        <taxon>Solitalea</taxon>
    </lineage>
</organism>
<protein>
    <submittedName>
        <fullName evidence="2">Uncharacterized protein</fullName>
    </submittedName>
</protein>
<keyword evidence="3" id="KW-1185">Reference proteome</keyword>
<dbReference type="EMBL" id="PQVF01000001">
    <property type="protein sequence ID" value="POY39389.1"/>
    <property type="molecule type" value="Genomic_DNA"/>
</dbReference>
<name>A0A2S5AAT2_9SPHI</name>
<reference evidence="2 3" key="1">
    <citation type="submission" date="2018-01" db="EMBL/GenBank/DDBJ databases">
        <authorList>
            <person name="Gaut B.S."/>
            <person name="Morton B.R."/>
            <person name="Clegg M.T."/>
            <person name="Duvall M.R."/>
        </authorList>
    </citation>
    <scope>NUCLEOTIDE SEQUENCE [LARGE SCALE GENOMIC DNA]</scope>
    <source>
        <strain evidence="2 3">HR-AV</strain>
    </source>
</reference>
<accession>A0A2S5AAT2</accession>
<gene>
    <name evidence="2" type="ORF">C3K47_02520</name>
</gene>
<evidence type="ECO:0000256" key="1">
    <source>
        <dbReference type="SAM" id="Phobius"/>
    </source>
</evidence>
<proteinExistence type="predicted"/>
<evidence type="ECO:0000313" key="3">
    <source>
        <dbReference type="Proteomes" id="UP000236893"/>
    </source>
</evidence>
<keyword evidence="1" id="KW-0812">Transmembrane</keyword>
<feature type="transmembrane region" description="Helical" evidence="1">
    <location>
        <begin position="30"/>
        <end position="53"/>
    </location>
</feature>
<keyword evidence="1" id="KW-1133">Transmembrane helix</keyword>
<keyword evidence="1" id="KW-0472">Membrane</keyword>
<evidence type="ECO:0000313" key="2">
    <source>
        <dbReference type="EMBL" id="POY39389.1"/>
    </source>
</evidence>
<dbReference type="AlphaFoldDB" id="A0A2S5AAT2"/>
<sequence length="144" mass="16669">MGAGYGQLQGIFYFIITDSPELSHLSDNTLLVLNFITGVLFMVGSFCGIAFPFIYKYSVSKRLKYSIVATIIPTFLIAIKLNFLPQPDSYSEGPENFSEENGYTQRVYVWYTKKDTIIKKWRSEKPFSFYNKYPAARVKWVRVK</sequence>